<dbReference type="Gene3D" id="3.40.50.720">
    <property type="entry name" value="NAD(P)-binding Rossmann-like Domain"/>
    <property type="match status" value="1"/>
</dbReference>
<dbReference type="SMART" id="SM00822">
    <property type="entry name" value="PKS_KR"/>
    <property type="match status" value="1"/>
</dbReference>
<keyword evidence="2" id="KW-0521">NADP</keyword>
<name>A0A448YI67_BRENA</name>
<dbReference type="Proteomes" id="UP000290900">
    <property type="component" value="Unassembled WGS sequence"/>
</dbReference>
<evidence type="ECO:0000256" key="1">
    <source>
        <dbReference type="ARBA" id="ARBA00006484"/>
    </source>
</evidence>
<dbReference type="InterPro" id="IPR002347">
    <property type="entry name" value="SDR_fam"/>
</dbReference>
<comment type="similarity">
    <text evidence="1">Belongs to the short-chain dehydrogenases/reductases (SDR) family.</text>
</comment>
<proteinExistence type="inferred from homology"/>
<dbReference type="PRINTS" id="PR00081">
    <property type="entry name" value="GDHRDH"/>
</dbReference>
<evidence type="ECO:0000259" key="4">
    <source>
        <dbReference type="SMART" id="SM00822"/>
    </source>
</evidence>
<dbReference type="Pfam" id="PF13561">
    <property type="entry name" value="adh_short_C2"/>
    <property type="match status" value="1"/>
</dbReference>
<dbReference type="InParanoid" id="A0A448YI67"/>
<protein>
    <submittedName>
        <fullName evidence="5">DEKNAAC101493</fullName>
    </submittedName>
</protein>
<evidence type="ECO:0000313" key="6">
    <source>
        <dbReference type="Proteomes" id="UP000290900"/>
    </source>
</evidence>
<keyword evidence="3" id="KW-0560">Oxidoreductase</keyword>
<dbReference type="GO" id="GO:0016491">
    <property type="term" value="F:oxidoreductase activity"/>
    <property type="evidence" value="ECO:0007669"/>
    <property type="project" value="UniProtKB-KW"/>
</dbReference>
<dbReference type="FunFam" id="3.40.50.720:FF:000084">
    <property type="entry name" value="Short-chain dehydrogenase reductase"/>
    <property type="match status" value="1"/>
</dbReference>
<gene>
    <name evidence="5" type="ORF">BRENAR_LOCUS1306</name>
</gene>
<dbReference type="InterPro" id="IPR036291">
    <property type="entry name" value="NAD(P)-bd_dom_sf"/>
</dbReference>
<dbReference type="AlphaFoldDB" id="A0A448YI67"/>
<feature type="domain" description="Ketoreductase" evidence="4">
    <location>
        <begin position="8"/>
        <end position="185"/>
    </location>
</feature>
<dbReference type="CDD" id="cd05233">
    <property type="entry name" value="SDR_c"/>
    <property type="match status" value="1"/>
</dbReference>
<evidence type="ECO:0000313" key="5">
    <source>
        <dbReference type="EMBL" id="VEU20571.1"/>
    </source>
</evidence>
<reference evidence="5 6" key="1">
    <citation type="submission" date="2018-12" db="EMBL/GenBank/DDBJ databases">
        <authorList>
            <person name="Tiukova I."/>
            <person name="Dainat J."/>
        </authorList>
    </citation>
    <scope>NUCLEOTIDE SEQUENCE [LARGE SCALE GENOMIC DNA]</scope>
</reference>
<accession>A0A448YI67</accession>
<dbReference type="OrthoDB" id="47007at2759"/>
<organism evidence="5 6">
    <name type="scientific">Brettanomyces naardenensis</name>
    <name type="common">Yeast</name>
    <dbReference type="NCBI Taxonomy" id="13370"/>
    <lineage>
        <taxon>Eukaryota</taxon>
        <taxon>Fungi</taxon>
        <taxon>Dikarya</taxon>
        <taxon>Ascomycota</taxon>
        <taxon>Saccharomycotina</taxon>
        <taxon>Pichiomycetes</taxon>
        <taxon>Pichiales</taxon>
        <taxon>Pichiaceae</taxon>
        <taxon>Brettanomyces</taxon>
    </lineage>
</organism>
<keyword evidence="6" id="KW-1185">Reference proteome</keyword>
<evidence type="ECO:0000256" key="2">
    <source>
        <dbReference type="ARBA" id="ARBA00022857"/>
    </source>
</evidence>
<evidence type="ECO:0000256" key="3">
    <source>
        <dbReference type="ARBA" id="ARBA00023002"/>
    </source>
</evidence>
<dbReference type="SUPFAM" id="SSF51735">
    <property type="entry name" value="NAD(P)-binding Rossmann-fold domains"/>
    <property type="match status" value="1"/>
</dbReference>
<dbReference type="InterPro" id="IPR057326">
    <property type="entry name" value="KR_dom"/>
</dbReference>
<dbReference type="PANTHER" id="PTHR43477">
    <property type="entry name" value="DIHYDROANTICAPSIN 7-DEHYDROGENASE"/>
    <property type="match status" value="1"/>
</dbReference>
<dbReference type="InterPro" id="IPR051122">
    <property type="entry name" value="SDR_DHRS6-like"/>
</dbReference>
<dbReference type="PANTHER" id="PTHR43477:SF1">
    <property type="entry name" value="DIHYDROANTICAPSIN 7-DEHYDROGENASE"/>
    <property type="match status" value="1"/>
</dbReference>
<dbReference type="EMBL" id="CAACVR010000005">
    <property type="protein sequence ID" value="VEU20571.1"/>
    <property type="molecule type" value="Genomic_DNA"/>
</dbReference>
<dbReference type="STRING" id="13370.A0A448YI67"/>
<sequence>MSKPLEGKVSVVTGAASGIGLATAKRLVKDGSIVFIADLHEDALAKAVSEIGSNAIPIVADVSKVSDIKKLFETVKDSPKGGRVDVLFANAGIAAAAPIGSISEELYDRIFSVNAKGVLFTVQEALPLLGKGSSVILTSSIDNFKGLPGYSLYGATKAAVRSFARTWTADLTKSRGIRVNVVSPGPIVTPMFEAGAGEVKAKIIASQVPIGRNGRPEEIANVVAFLASDASSFIAGAEIQADGGLAQI</sequence>